<evidence type="ECO:0000256" key="2">
    <source>
        <dbReference type="ARBA" id="ARBA00022692"/>
    </source>
</evidence>
<dbReference type="RefSeq" id="XP_025573111.1">
    <property type="nucleotide sequence ID" value="XM_025721589.1"/>
</dbReference>
<dbReference type="AlphaFoldDB" id="A0A395GXJ6"/>
<organism evidence="7 8">
    <name type="scientific">Aspergillus ibericus CBS 121593</name>
    <dbReference type="NCBI Taxonomy" id="1448316"/>
    <lineage>
        <taxon>Eukaryota</taxon>
        <taxon>Fungi</taxon>
        <taxon>Dikarya</taxon>
        <taxon>Ascomycota</taxon>
        <taxon>Pezizomycotina</taxon>
        <taxon>Eurotiomycetes</taxon>
        <taxon>Eurotiomycetidae</taxon>
        <taxon>Eurotiales</taxon>
        <taxon>Aspergillaceae</taxon>
        <taxon>Aspergillus</taxon>
        <taxon>Aspergillus subgen. Circumdati</taxon>
    </lineage>
</organism>
<evidence type="ECO:0000313" key="7">
    <source>
        <dbReference type="EMBL" id="RAK98783.1"/>
    </source>
</evidence>
<dbReference type="Proteomes" id="UP000249402">
    <property type="component" value="Unassembled WGS sequence"/>
</dbReference>
<name>A0A395GXJ6_9EURO</name>
<evidence type="ECO:0000256" key="3">
    <source>
        <dbReference type="ARBA" id="ARBA00022989"/>
    </source>
</evidence>
<keyword evidence="2 6" id="KW-0812">Transmembrane</keyword>
<feature type="transmembrane region" description="Helical" evidence="6">
    <location>
        <begin position="138"/>
        <end position="161"/>
    </location>
</feature>
<feature type="transmembrane region" description="Helical" evidence="6">
    <location>
        <begin position="173"/>
        <end position="192"/>
    </location>
</feature>
<evidence type="ECO:0000256" key="1">
    <source>
        <dbReference type="ARBA" id="ARBA00004141"/>
    </source>
</evidence>
<dbReference type="GO" id="GO:0005886">
    <property type="term" value="C:plasma membrane"/>
    <property type="evidence" value="ECO:0007669"/>
    <property type="project" value="TreeGrafter"/>
</dbReference>
<keyword evidence="8" id="KW-1185">Reference proteome</keyword>
<protein>
    <recommendedName>
        <fullName evidence="9">MFS general substrate transporter</fullName>
    </recommendedName>
</protein>
<feature type="transmembrane region" description="Helical" evidence="6">
    <location>
        <begin position="212"/>
        <end position="232"/>
    </location>
</feature>
<sequence length="299" mass="33013">MENPDGTKEVDVSDVEVSSPPPVDSAGQYIQGARLYTIIILLCLALFLTNLEIPIVSTALLDLGGLRILFAPGAVTWRRYHGLVDLALGLSPQVMSPRRPWVGGGILLALALPNRFPHHNKQRLEGETVGLWASLAQTIRWVDILGSSMLLVATILLVAALEEANEQYAWRSAFTIVLLTISGVAWILFLLWERYTTLSSKAIEPVFPWRFVCNRVWLGMLLNSICLGAVWFGTMFQLPQRFQTVNQLSPLQAAIHFIPYTVAAPLGSVLAPTVGYNLQLQILAGFASLLMWQKKPVVV</sequence>
<dbReference type="InterPro" id="IPR036259">
    <property type="entry name" value="MFS_trans_sf"/>
</dbReference>
<evidence type="ECO:0000256" key="6">
    <source>
        <dbReference type="SAM" id="Phobius"/>
    </source>
</evidence>
<dbReference type="SUPFAM" id="SSF103473">
    <property type="entry name" value="MFS general substrate transporter"/>
    <property type="match status" value="1"/>
</dbReference>
<keyword evidence="3 6" id="KW-1133">Transmembrane helix</keyword>
<dbReference type="PANTHER" id="PTHR23501">
    <property type="entry name" value="MAJOR FACILITATOR SUPERFAMILY"/>
    <property type="match status" value="1"/>
</dbReference>
<feature type="compositionally biased region" description="Basic and acidic residues" evidence="5">
    <location>
        <begin position="1"/>
        <end position="11"/>
    </location>
</feature>
<dbReference type="GO" id="GO:0022857">
    <property type="term" value="F:transmembrane transporter activity"/>
    <property type="evidence" value="ECO:0007669"/>
    <property type="project" value="TreeGrafter"/>
</dbReference>
<comment type="subcellular location">
    <subcellularLocation>
        <location evidence="1">Membrane</location>
        <topology evidence="1">Multi-pass membrane protein</topology>
    </subcellularLocation>
</comment>
<dbReference type="OrthoDB" id="440553at2759"/>
<evidence type="ECO:0008006" key="9">
    <source>
        <dbReference type="Google" id="ProtNLM"/>
    </source>
</evidence>
<dbReference type="EMBL" id="KZ824451">
    <property type="protein sequence ID" value="RAK98783.1"/>
    <property type="molecule type" value="Genomic_DNA"/>
</dbReference>
<dbReference type="VEuPathDB" id="FungiDB:BO80DRAFT_447145"/>
<keyword evidence="4 6" id="KW-0472">Membrane</keyword>
<evidence type="ECO:0000256" key="5">
    <source>
        <dbReference type="SAM" id="MobiDB-lite"/>
    </source>
</evidence>
<dbReference type="PANTHER" id="PTHR23501:SF43">
    <property type="entry name" value="MULTIDRUG TRANSPORTER, PUTATIVE (AFU_ORTHOLOGUE AFUA_6G03040)-RELATED"/>
    <property type="match status" value="1"/>
</dbReference>
<dbReference type="GeneID" id="37226454"/>
<accession>A0A395GXJ6</accession>
<gene>
    <name evidence="7" type="ORF">BO80DRAFT_447145</name>
</gene>
<reference evidence="7 8" key="1">
    <citation type="submission" date="2018-02" db="EMBL/GenBank/DDBJ databases">
        <title>The genomes of Aspergillus section Nigri reveals drivers in fungal speciation.</title>
        <authorList>
            <consortium name="DOE Joint Genome Institute"/>
            <person name="Vesth T.C."/>
            <person name="Nybo J."/>
            <person name="Theobald S."/>
            <person name="Brandl J."/>
            <person name="Frisvad J.C."/>
            <person name="Nielsen K.F."/>
            <person name="Lyhne E.K."/>
            <person name="Kogle M.E."/>
            <person name="Kuo A."/>
            <person name="Riley R."/>
            <person name="Clum A."/>
            <person name="Nolan M."/>
            <person name="Lipzen A."/>
            <person name="Salamov A."/>
            <person name="Henrissat B."/>
            <person name="Wiebenga A."/>
            <person name="De vries R.P."/>
            <person name="Grigoriev I.V."/>
            <person name="Mortensen U.H."/>
            <person name="Andersen M.R."/>
            <person name="Baker S.E."/>
        </authorList>
    </citation>
    <scope>NUCLEOTIDE SEQUENCE [LARGE SCALE GENOMIC DNA]</scope>
    <source>
        <strain evidence="7 8">CBS 121593</strain>
    </source>
</reference>
<evidence type="ECO:0000256" key="4">
    <source>
        <dbReference type="ARBA" id="ARBA00023136"/>
    </source>
</evidence>
<proteinExistence type="predicted"/>
<feature type="region of interest" description="Disordered" evidence="5">
    <location>
        <begin position="1"/>
        <end position="22"/>
    </location>
</feature>
<evidence type="ECO:0000313" key="8">
    <source>
        <dbReference type="Proteomes" id="UP000249402"/>
    </source>
</evidence>